<organism evidence="1 2">
    <name type="scientific">Rhododendron molle</name>
    <name type="common">Chinese azalea</name>
    <name type="synonym">Azalea mollis</name>
    <dbReference type="NCBI Taxonomy" id="49168"/>
    <lineage>
        <taxon>Eukaryota</taxon>
        <taxon>Viridiplantae</taxon>
        <taxon>Streptophyta</taxon>
        <taxon>Embryophyta</taxon>
        <taxon>Tracheophyta</taxon>
        <taxon>Spermatophyta</taxon>
        <taxon>Magnoliopsida</taxon>
        <taxon>eudicotyledons</taxon>
        <taxon>Gunneridae</taxon>
        <taxon>Pentapetalae</taxon>
        <taxon>asterids</taxon>
        <taxon>Ericales</taxon>
        <taxon>Ericaceae</taxon>
        <taxon>Ericoideae</taxon>
        <taxon>Rhodoreae</taxon>
        <taxon>Rhododendron</taxon>
    </lineage>
</organism>
<protein>
    <submittedName>
        <fullName evidence="1">Uncharacterized protein</fullName>
    </submittedName>
</protein>
<gene>
    <name evidence="1" type="ORF">RHMOL_Rhmol13G0170600</name>
</gene>
<reference evidence="1" key="1">
    <citation type="submission" date="2022-02" db="EMBL/GenBank/DDBJ databases">
        <title>Plant Genome Project.</title>
        <authorList>
            <person name="Zhang R.-G."/>
        </authorList>
    </citation>
    <scope>NUCLEOTIDE SEQUENCE</scope>
    <source>
        <strain evidence="1">AT1</strain>
    </source>
</reference>
<dbReference type="Proteomes" id="UP001062846">
    <property type="component" value="Chromosome 13"/>
</dbReference>
<dbReference type="EMBL" id="CM046400">
    <property type="protein sequence ID" value="KAI8524721.1"/>
    <property type="molecule type" value="Genomic_DNA"/>
</dbReference>
<comment type="caution">
    <text evidence="1">The sequence shown here is derived from an EMBL/GenBank/DDBJ whole genome shotgun (WGS) entry which is preliminary data.</text>
</comment>
<name>A0ACC0L901_RHOML</name>
<keyword evidence="2" id="KW-1185">Reference proteome</keyword>
<evidence type="ECO:0000313" key="2">
    <source>
        <dbReference type="Proteomes" id="UP001062846"/>
    </source>
</evidence>
<proteinExistence type="predicted"/>
<evidence type="ECO:0000313" key="1">
    <source>
        <dbReference type="EMBL" id="KAI8524721.1"/>
    </source>
</evidence>
<sequence length="115" mass="12863">MSNTQEGLGSKRRRGNVTQVNNPVVKCFNVGLEINYIVRLLECFAPPDCLSIWQEIPTMLTHTYAANNSIPGYLPLGYNSLRTTLLQKERANVERLLEPIKGTWKEKGVTIASDG</sequence>
<accession>A0ACC0L901</accession>